<feature type="compositionally biased region" description="Pro residues" evidence="7">
    <location>
        <begin position="148"/>
        <end position="166"/>
    </location>
</feature>
<keyword evidence="3" id="KW-0540">Nuclease</keyword>
<name>U6LMW3_9EIME</name>
<dbReference type="InterPro" id="IPR050951">
    <property type="entry name" value="Retrovirus_Pol_polyprotein"/>
</dbReference>
<feature type="region of interest" description="Disordered" evidence="7">
    <location>
        <begin position="132"/>
        <end position="177"/>
    </location>
</feature>
<protein>
    <submittedName>
        <fullName evidence="9">Similar to Transposon MAGGYgagandpolgenehomologues, related</fullName>
    </submittedName>
</protein>
<feature type="region of interest" description="Disordered" evidence="7">
    <location>
        <begin position="90"/>
        <end position="109"/>
    </location>
</feature>
<dbReference type="EMBL" id="HG712979">
    <property type="protein sequence ID" value="CDJ51692.1"/>
    <property type="molecule type" value="Genomic_DNA"/>
</dbReference>
<keyword evidence="6" id="KW-0695">RNA-directed DNA polymerase</keyword>
<evidence type="ECO:0000256" key="2">
    <source>
        <dbReference type="ARBA" id="ARBA00022695"/>
    </source>
</evidence>
<reference evidence="9" key="2">
    <citation type="submission" date="2013-10" db="EMBL/GenBank/DDBJ databases">
        <authorList>
            <person name="Aslett M."/>
        </authorList>
    </citation>
    <scope>NUCLEOTIDE SEQUENCE [LARGE SCALE GENOMIC DNA]</scope>
    <source>
        <strain evidence="9">Houghton</strain>
    </source>
</reference>
<accession>U6LMW3</accession>
<evidence type="ECO:0000313" key="10">
    <source>
        <dbReference type="Proteomes" id="UP000030750"/>
    </source>
</evidence>
<dbReference type="InterPro" id="IPR043502">
    <property type="entry name" value="DNA/RNA_pol_sf"/>
</dbReference>
<keyword evidence="10" id="KW-1185">Reference proteome</keyword>
<evidence type="ECO:0000259" key="8">
    <source>
        <dbReference type="PROSITE" id="PS50994"/>
    </source>
</evidence>
<dbReference type="Pfam" id="PF00665">
    <property type="entry name" value="rve"/>
    <property type="match status" value="1"/>
</dbReference>
<keyword evidence="2" id="KW-0548">Nucleotidyltransferase</keyword>
<dbReference type="InterPro" id="IPR012337">
    <property type="entry name" value="RNaseH-like_sf"/>
</dbReference>
<organism evidence="9 10">
    <name type="scientific">Eimeria brunetti</name>
    <dbReference type="NCBI Taxonomy" id="51314"/>
    <lineage>
        <taxon>Eukaryota</taxon>
        <taxon>Sar</taxon>
        <taxon>Alveolata</taxon>
        <taxon>Apicomplexa</taxon>
        <taxon>Conoidasida</taxon>
        <taxon>Coccidia</taxon>
        <taxon>Eucoccidiorida</taxon>
        <taxon>Eimeriorina</taxon>
        <taxon>Eimeriidae</taxon>
        <taxon>Eimeria</taxon>
    </lineage>
</organism>
<dbReference type="VEuPathDB" id="ToxoDB:EBH_0043780"/>
<dbReference type="Pfam" id="PF17917">
    <property type="entry name" value="RT_RNaseH"/>
    <property type="match status" value="1"/>
</dbReference>
<dbReference type="GO" id="GO:0004519">
    <property type="term" value="F:endonuclease activity"/>
    <property type="evidence" value="ECO:0007669"/>
    <property type="project" value="UniProtKB-KW"/>
</dbReference>
<keyword evidence="5" id="KW-0378">Hydrolase</keyword>
<evidence type="ECO:0000256" key="5">
    <source>
        <dbReference type="ARBA" id="ARBA00022801"/>
    </source>
</evidence>
<dbReference type="GO" id="GO:0003676">
    <property type="term" value="F:nucleic acid binding"/>
    <property type="evidence" value="ECO:0007669"/>
    <property type="project" value="InterPro"/>
</dbReference>
<proteinExistence type="predicted"/>
<dbReference type="PROSITE" id="PS50994">
    <property type="entry name" value="INTEGRASE"/>
    <property type="match status" value="1"/>
</dbReference>
<feature type="domain" description="Integrase catalytic" evidence="8">
    <location>
        <begin position="209"/>
        <end position="360"/>
    </location>
</feature>
<dbReference type="GO" id="GO:0016787">
    <property type="term" value="F:hydrolase activity"/>
    <property type="evidence" value="ECO:0007669"/>
    <property type="project" value="UniProtKB-KW"/>
</dbReference>
<keyword evidence="1" id="KW-0808">Transferase</keyword>
<dbReference type="GO" id="GO:0015074">
    <property type="term" value="P:DNA integration"/>
    <property type="evidence" value="ECO:0007669"/>
    <property type="project" value="InterPro"/>
</dbReference>
<dbReference type="CDD" id="cd09274">
    <property type="entry name" value="RNase_HI_RT_Ty3"/>
    <property type="match status" value="1"/>
</dbReference>
<evidence type="ECO:0000256" key="7">
    <source>
        <dbReference type="SAM" id="MobiDB-lite"/>
    </source>
</evidence>
<dbReference type="Gene3D" id="3.30.420.10">
    <property type="entry name" value="Ribonuclease H-like superfamily/Ribonuclease H"/>
    <property type="match status" value="1"/>
</dbReference>
<dbReference type="SUPFAM" id="SSF56672">
    <property type="entry name" value="DNA/RNA polymerases"/>
    <property type="match status" value="1"/>
</dbReference>
<dbReference type="InterPro" id="IPR041373">
    <property type="entry name" value="RT_RNaseH"/>
</dbReference>
<evidence type="ECO:0000256" key="3">
    <source>
        <dbReference type="ARBA" id="ARBA00022722"/>
    </source>
</evidence>
<dbReference type="AlphaFoldDB" id="U6LMW3"/>
<dbReference type="GO" id="GO:0003964">
    <property type="term" value="F:RNA-directed DNA polymerase activity"/>
    <property type="evidence" value="ECO:0007669"/>
    <property type="project" value="UniProtKB-KW"/>
</dbReference>
<dbReference type="Proteomes" id="UP000030750">
    <property type="component" value="Unassembled WGS sequence"/>
</dbReference>
<evidence type="ECO:0000313" key="9">
    <source>
        <dbReference type="EMBL" id="CDJ51692.1"/>
    </source>
</evidence>
<evidence type="ECO:0000256" key="6">
    <source>
        <dbReference type="ARBA" id="ARBA00022918"/>
    </source>
</evidence>
<reference evidence="9" key="1">
    <citation type="submission" date="2013-10" db="EMBL/GenBank/DDBJ databases">
        <title>Genomic analysis of the causative agents of coccidiosis in chickens.</title>
        <authorList>
            <person name="Reid A.J."/>
            <person name="Blake D."/>
            <person name="Billington K."/>
            <person name="Browne H."/>
            <person name="Dunn M."/>
            <person name="Hung S."/>
            <person name="Kawahara F."/>
            <person name="Miranda-Saavedra D."/>
            <person name="Mourier T."/>
            <person name="Nagra H."/>
            <person name="Otto T.D."/>
            <person name="Rawlings N."/>
            <person name="Sanchez A."/>
            <person name="Sanders M."/>
            <person name="Subramaniam C."/>
            <person name="Tay Y."/>
            <person name="Dear P."/>
            <person name="Doerig C."/>
            <person name="Gruber A."/>
            <person name="Parkinson J."/>
            <person name="Shirley M."/>
            <person name="Wan K.L."/>
            <person name="Berriman M."/>
            <person name="Tomley F."/>
            <person name="Pain A."/>
        </authorList>
    </citation>
    <scope>NUCLEOTIDE SEQUENCE [LARGE SCALE GENOMIC DNA]</scope>
    <source>
        <strain evidence="9">Houghton</strain>
    </source>
</reference>
<dbReference type="PANTHER" id="PTHR37984:SF5">
    <property type="entry name" value="PROTEIN NYNRIN-LIKE"/>
    <property type="match status" value="1"/>
</dbReference>
<dbReference type="InterPro" id="IPR036397">
    <property type="entry name" value="RNaseH_sf"/>
</dbReference>
<dbReference type="PANTHER" id="PTHR37984">
    <property type="entry name" value="PROTEIN CBG26694"/>
    <property type="match status" value="1"/>
</dbReference>
<dbReference type="OrthoDB" id="2202254at2759"/>
<dbReference type="SUPFAM" id="SSF53098">
    <property type="entry name" value="Ribonuclease H-like"/>
    <property type="match status" value="1"/>
</dbReference>
<evidence type="ECO:0000256" key="4">
    <source>
        <dbReference type="ARBA" id="ARBA00022759"/>
    </source>
</evidence>
<dbReference type="InterPro" id="IPR001584">
    <property type="entry name" value="Integrase_cat-core"/>
</dbReference>
<sequence length="360" mass="40584">MTPAQQRYSIYDQELLALVTALDKWRHLLRGAKVTAYTDHQALTFLQRINTQKPLQGSAARCLNFLAEFPALTITYLQGTRNRVADALSRHPRHAPADPTAPVLSSITPVVSQRPTRRLLFYSGELPGLPCRGGPSPVPASTDRPFHHPPASPPPDPPPPPEPSEPPHVRPSGADPLTPQRWEAAYPLCPHFREAFSALSPKPAGILQPFLVPSRRWSYVSLDFITDLPPTQRGHDSILVIVDSLSKMTHFIPTKKRASTADTIELLADRIIRYHGFPDVLISDRDPRIQSLLWQQLCRRFHINRVMSSAYHPQSDGQTERFDRTLEKMLCTYIQTDERKWKRLLPALELAHSTTSHSSN</sequence>
<keyword evidence="4" id="KW-0255">Endonuclease</keyword>
<evidence type="ECO:0000256" key="1">
    <source>
        <dbReference type="ARBA" id="ARBA00022679"/>
    </source>
</evidence>
<gene>
    <name evidence="9" type="ORF">EBH_0043780</name>
</gene>